<sequence>MRVKRQFTDKTIECEQLVYTSTPYKCLTGMTSESAIPYNGTACSMVPTITTDCANAANKPFDVCLVRMRAGSQRCELVERCAAFKNESFTCRDAKIGRVASLPLTLSVVRLARNKIKTFQFHSGLNRTEDWLQELDIDLNGNQITSTEGMSTPPFLRALYLGENGMDTVVIHDGIASLRILNLQGAVTKRLEVRATLPVQLWSLHVEVEDIEALTPLPDSIEGLLDVKSLVTTMQRIDLSPAKGMKALSFDGGALVFEGVKLSSNLTNIWFNGPNGNAPQCFVVRELDERVLHRAKINYNYRVNTTCDAALQAQGRMKSFMTTRGFPVDVLILNARGDATVG</sequence>
<reference evidence="1" key="1">
    <citation type="submission" date="2021-12" db="EMBL/GenBank/DDBJ databases">
        <title>Prjna785345.</title>
        <authorList>
            <person name="Rujirawat T."/>
            <person name="Krajaejun T."/>
        </authorList>
    </citation>
    <scope>NUCLEOTIDE SEQUENCE</scope>
    <source>
        <strain evidence="1">Pi057C3</strain>
    </source>
</reference>
<dbReference type="Gene3D" id="3.80.10.10">
    <property type="entry name" value="Ribonuclease Inhibitor"/>
    <property type="match status" value="1"/>
</dbReference>
<gene>
    <name evidence="1" type="ORF">P43SY_001361</name>
</gene>
<organism evidence="1 2">
    <name type="scientific">Pythium insidiosum</name>
    <name type="common">Pythiosis disease agent</name>
    <dbReference type="NCBI Taxonomy" id="114742"/>
    <lineage>
        <taxon>Eukaryota</taxon>
        <taxon>Sar</taxon>
        <taxon>Stramenopiles</taxon>
        <taxon>Oomycota</taxon>
        <taxon>Peronosporomycetes</taxon>
        <taxon>Pythiales</taxon>
        <taxon>Pythiaceae</taxon>
        <taxon>Pythium</taxon>
    </lineage>
</organism>
<comment type="caution">
    <text evidence="1">The sequence shown here is derived from an EMBL/GenBank/DDBJ whole genome shotgun (WGS) entry which is preliminary data.</text>
</comment>
<dbReference type="EMBL" id="JAKCXM010000049">
    <property type="protein sequence ID" value="KAJ0405156.1"/>
    <property type="molecule type" value="Genomic_DNA"/>
</dbReference>
<evidence type="ECO:0000313" key="1">
    <source>
        <dbReference type="EMBL" id="KAJ0405156.1"/>
    </source>
</evidence>
<name>A0AAD5LLL4_PYTIN</name>
<dbReference type="Proteomes" id="UP001209570">
    <property type="component" value="Unassembled WGS sequence"/>
</dbReference>
<dbReference type="AlphaFoldDB" id="A0AAD5LLL4"/>
<dbReference type="InterPro" id="IPR032675">
    <property type="entry name" value="LRR_dom_sf"/>
</dbReference>
<proteinExistence type="predicted"/>
<protein>
    <submittedName>
        <fullName evidence="1">Uncharacterized protein</fullName>
    </submittedName>
</protein>
<accession>A0AAD5LLL4</accession>
<dbReference type="SUPFAM" id="SSF52058">
    <property type="entry name" value="L domain-like"/>
    <property type="match status" value="1"/>
</dbReference>
<keyword evidence="2" id="KW-1185">Reference proteome</keyword>
<evidence type="ECO:0000313" key="2">
    <source>
        <dbReference type="Proteomes" id="UP001209570"/>
    </source>
</evidence>